<organism evidence="3 4">
    <name type="scientific">Paramuricea clavata</name>
    <name type="common">Red gorgonian</name>
    <name type="synonym">Violescent sea-whip</name>
    <dbReference type="NCBI Taxonomy" id="317549"/>
    <lineage>
        <taxon>Eukaryota</taxon>
        <taxon>Metazoa</taxon>
        <taxon>Cnidaria</taxon>
        <taxon>Anthozoa</taxon>
        <taxon>Octocorallia</taxon>
        <taxon>Malacalcyonacea</taxon>
        <taxon>Plexauridae</taxon>
        <taxon>Paramuricea</taxon>
    </lineage>
</organism>
<sequence>MLRSRTVRCLTKQIQQRCGDSNMQLPRWSVNTDKEIIRDPNDSFTNSEPYLHESVAPETNDSPNESTTIMKSENLNNTIYENCNGFEKTYETSSNFDRTVDVFEENNAQNKSEVLQKQSGNGHQNGNPQLSDEDKLLHEDKINTSTVSDRPKDSLDTENPQKGKNINTIVQPRKGGKNNTVTGTETRQEASFDSYKLEKVKEDFSLANSIHDERKHDSEQQFVNSHAADTGVQLFLNVSNFNSDESDGETPRVNSISKHILEPVEERVTVEVLQPRQSGVAEMSEKEGLQVGYNAPKLVDEDSHTNALKTSSDRPDSMLNSETEETSSKSNVKTMGWDPSLLIKRILGKVKPVNTEEVENADAEEIHMAGYLEKLPVNQKKATLLKSWRKRYFKILHGKLFYFEDHRSAAPISFIKLGGCQVVEMGSKCLAVTENDEDLGGRMVVIRCGSWPELQDWRKALESEAKTKVKRQHFELVQEKKQVIIIDFGSSSIKAGFLEDQAWPQVIIPSVYAINKEDSKSRLYGYEAITPLVRNTCKLVYPLRSPLTIGKYLLDPNDLIGFLEIIFQELQVDPSQYQVVMTTPVNLRDQDKERLVEMLFDYFQVATVYMKCQAILSMYSYSATCGIVVNIGDHIDVVPIEEGYVVESGMNSLPYGGRQVTDHFMRLLSSSGYRYFSDVENYIAEYLKVKTCYVSQDFSKETEQFSESDYLTVDMSEFDLPSGDKLVTVTNERFTAFEGLFKPELWGKDNPSIPDMVYNAVMACSIDNRKEMCRNIFLSGATTKIPGFADRLQTELSGKFPSSLVIQVRYSIQNMRYITKYVTDENIFCNKFTYGKFTYPSAYGQLCQVLL</sequence>
<evidence type="ECO:0000256" key="1">
    <source>
        <dbReference type="RuleBase" id="RU000487"/>
    </source>
</evidence>
<feature type="compositionally biased region" description="Basic and acidic residues" evidence="2">
    <location>
        <begin position="149"/>
        <end position="161"/>
    </location>
</feature>
<dbReference type="SMART" id="SM00268">
    <property type="entry name" value="ACTIN"/>
    <property type="match status" value="1"/>
</dbReference>
<comment type="caution">
    <text evidence="3">The sequence shown here is derived from an EMBL/GenBank/DDBJ whole genome shotgun (WGS) entry which is preliminary data.</text>
</comment>
<comment type="similarity">
    <text evidence="1">Belongs to the actin family.</text>
</comment>
<name>A0A7D9IYS5_PARCT</name>
<evidence type="ECO:0000313" key="3">
    <source>
        <dbReference type="EMBL" id="CAB4016545.1"/>
    </source>
</evidence>
<dbReference type="EMBL" id="CACRXK020009162">
    <property type="protein sequence ID" value="CAB4016545.1"/>
    <property type="molecule type" value="Genomic_DNA"/>
</dbReference>
<dbReference type="Pfam" id="PF00022">
    <property type="entry name" value="Actin"/>
    <property type="match status" value="1"/>
</dbReference>
<feature type="region of interest" description="Disordered" evidence="2">
    <location>
        <begin position="143"/>
        <end position="190"/>
    </location>
</feature>
<evidence type="ECO:0000256" key="2">
    <source>
        <dbReference type="SAM" id="MobiDB-lite"/>
    </source>
</evidence>
<proteinExistence type="inferred from homology"/>
<evidence type="ECO:0000313" key="4">
    <source>
        <dbReference type="Proteomes" id="UP001152795"/>
    </source>
</evidence>
<dbReference type="SUPFAM" id="SSF53067">
    <property type="entry name" value="Actin-like ATPase domain"/>
    <property type="match status" value="2"/>
</dbReference>
<gene>
    <name evidence="3" type="ORF">PACLA_8A067804</name>
</gene>
<dbReference type="PROSITE" id="PS50003">
    <property type="entry name" value="PH_DOMAIN"/>
    <property type="match status" value="1"/>
</dbReference>
<dbReference type="SUPFAM" id="SSF50729">
    <property type="entry name" value="PH domain-like"/>
    <property type="match status" value="1"/>
</dbReference>
<feature type="compositionally biased region" description="Polar residues" evidence="2">
    <location>
        <begin position="57"/>
        <end position="69"/>
    </location>
</feature>
<dbReference type="Pfam" id="PF00169">
    <property type="entry name" value="PH"/>
    <property type="match status" value="1"/>
</dbReference>
<dbReference type="InterPro" id="IPR011993">
    <property type="entry name" value="PH-like_dom_sf"/>
</dbReference>
<dbReference type="OrthoDB" id="337660at2759"/>
<dbReference type="SMART" id="SM00233">
    <property type="entry name" value="PH"/>
    <property type="match status" value="1"/>
</dbReference>
<feature type="region of interest" description="Disordered" evidence="2">
    <location>
        <begin position="296"/>
        <end position="333"/>
    </location>
</feature>
<dbReference type="InterPro" id="IPR001849">
    <property type="entry name" value="PH_domain"/>
</dbReference>
<dbReference type="InterPro" id="IPR043129">
    <property type="entry name" value="ATPase_NBD"/>
</dbReference>
<reference evidence="3" key="1">
    <citation type="submission" date="2020-04" db="EMBL/GenBank/DDBJ databases">
        <authorList>
            <person name="Alioto T."/>
            <person name="Alioto T."/>
            <person name="Gomez Garrido J."/>
        </authorList>
    </citation>
    <scope>NUCLEOTIDE SEQUENCE</scope>
    <source>
        <strain evidence="3">A484AB</strain>
    </source>
</reference>
<dbReference type="InterPro" id="IPR004000">
    <property type="entry name" value="Actin"/>
</dbReference>
<accession>A0A7D9IYS5</accession>
<dbReference type="Gene3D" id="2.30.29.30">
    <property type="entry name" value="Pleckstrin-homology domain (PH domain)/Phosphotyrosine-binding domain (PTB)"/>
    <property type="match status" value="1"/>
</dbReference>
<dbReference type="Proteomes" id="UP001152795">
    <property type="component" value="Unassembled WGS sequence"/>
</dbReference>
<feature type="region of interest" description="Disordered" evidence="2">
    <location>
        <begin position="38"/>
        <end position="69"/>
    </location>
</feature>
<dbReference type="Gene3D" id="3.30.420.40">
    <property type="match status" value="2"/>
</dbReference>
<keyword evidence="4" id="KW-1185">Reference proteome</keyword>
<protein>
    <submittedName>
        <fullName evidence="3">Uncharacterized protein</fullName>
    </submittedName>
</protein>
<dbReference type="PANTHER" id="PTHR11937">
    <property type="entry name" value="ACTIN"/>
    <property type="match status" value="1"/>
</dbReference>
<dbReference type="Gene3D" id="3.90.640.10">
    <property type="entry name" value="Actin, Chain A, domain 4"/>
    <property type="match status" value="1"/>
</dbReference>
<dbReference type="AlphaFoldDB" id="A0A7D9IYS5"/>